<feature type="compositionally biased region" description="Basic and acidic residues" evidence="2">
    <location>
        <begin position="504"/>
        <end position="514"/>
    </location>
</feature>
<dbReference type="AlphaFoldDB" id="A0A2B4RAM7"/>
<dbReference type="Proteomes" id="UP000225706">
    <property type="component" value="Unassembled WGS sequence"/>
</dbReference>
<accession>A0A2B4RAM7</accession>
<feature type="compositionally biased region" description="Basic residues" evidence="2">
    <location>
        <begin position="480"/>
        <end position="489"/>
    </location>
</feature>
<sequence length="531" mass="61206">EAESKLEQETNEANTRLKKRNEEIEERVKEIDELRRNIKTLDQQKFQELDKVWKEMMSMQKTIEDRNKTIDELEQNIRKASVENEKSREQIRTLADKVKTLNEEKNCMEGNLRLVSSDAGKDKDVIANLKKVLEEQDIILAEQGQALDERQGELETLSTELQTWQEKNAFATKELDIKKKEITNLKNQAMAASDAMKNMSNKNEVYERSASERMQNMEKEIAILQKERATLEEKLVKKDEEISKMNDSRDNIMKTMRQTLEVANAKKAEYEIKLSTIREQCKQDLRREMEEELRKTKRDYQRQLDDKDRSIEEIKHEKENVERELAAERSDSSKTDPSSSDPYVADKANPTTSCSTLAKKCLKRNSSDIPLAQLKTKWTKAQKTEDSDEDFTPGPSRKTRSRANTRQYVRTKQTTSATKSTTLPAEKSSMDGTETPKGESKNGKLFQDLQENTAVDDCEKGSSQPNEETENIPPKLTRSSTKKGKKLFKKPSGVTALSSPAKQGCREVREEQDSTRTIIARQLRPRAVKYF</sequence>
<protein>
    <submittedName>
        <fullName evidence="3">Uncharacterized protein</fullName>
    </submittedName>
</protein>
<organism evidence="3 4">
    <name type="scientific">Stylophora pistillata</name>
    <name type="common">Smooth cauliflower coral</name>
    <dbReference type="NCBI Taxonomy" id="50429"/>
    <lineage>
        <taxon>Eukaryota</taxon>
        <taxon>Metazoa</taxon>
        <taxon>Cnidaria</taxon>
        <taxon>Anthozoa</taxon>
        <taxon>Hexacorallia</taxon>
        <taxon>Scleractinia</taxon>
        <taxon>Astrocoeniina</taxon>
        <taxon>Pocilloporidae</taxon>
        <taxon>Stylophora</taxon>
    </lineage>
</organism>
<feature type="coiled-coil region" evidence="1">
    <location>
        <begin position="3"/>
        <end position="111"/>
    </location>
</feature>
<evidence type="ECO:0000256" key="1">
    <source>
        <dbReference type="SAM" id="Coils"/>
    </source>
</evidence>
<dbReference type="EMBL" id="LSMT01000981">
    <property type="protein sequence ID" value="PFX13417.1"/>
    <property type="molecule type" value="Genomic_DNA"/>
</dbReference>
<feature type="compositionally biased region" description="Low complexity" evidence="2">
    <location>
        <begin position="411"/>
        <end position="422"/>
    </location>
</feature>
<feature type="non-terminal residue" evidence="3">
    <location>
        <position position="1"/>
    </location>
</feature>
<keyword evidence="1" id="KW-0175">Coiled coil</keyword>
<dbReference type="OrthoDB" id="10544821at2759"/>
<feature type="region of interest" description="Disordered" evidence="2">
    <location>
        <begin position="371"/>
        <end position="514"/>
    </location>
</feature>
<comment type="caution">
    <text evidence="3">The sequence shown here is derived from an EMBL/GenBank/DDBJ whole genome shotgun (WGS) entry which is preliminary data.</text>
</comment>
<evidence type="ECO:0000313" key="3">
    <source>
        <dbReference type="EMBL" id="PFX13417.1"/>
    </source>
</evidence>
<name>A0A2B4RAM7_STYPI</name>
<evidence type="ECO:0000313" key="4">
    <source>
        <dbReference type="Proteomes" id="UP000225706"/>
    </source>
</evidence>
<gene>
    <name evidence="3" type="ORF">AWC38_SpisGene22492</name>
</gene>
<keyword evidence="4" id="KW-1185">Reference proteome</keyword>
<feature type="region of interest" description="Disordered" evidence="2">
    <location>
        <begin position="289"/>
        <end position="351"/>
    </location>
</feature>
<evidence type="ECO:0000256" key="2">
    <source>
        <dbReference type="SAM" id="MobiDB-lite"/>
    </source>
</evidence>
<reference evidence="4" key="1">
    <citation type="journal article" date="2017" name="bioRxiv">
        <title>Comparative analysis of the genomes of Stylophora pistillata and Acropora digitifera provides evidence for extensive differences between species of corals.</title>
        <authorList>
            <person name="Voolstra C.R."/>
            <person name="Li Y."/>
            <person name="Liew Y.J."/>
            <person name="Baumgarten S."/>
            <person name="Zoccola D."/>
            <person name="Flot J.-F."/>
            <person name="Tambutte S."/>
            <person name="Allemand D."/>
            <person name="Aranda M."/>
        </authorList>
    </citation>
    <scope>NUCLEOTIDE SEQUENCE [LARGE SCALE GENOMIC DNA]</scope>
</reference>
<feature type="compositionally biased region" description="Basic and acidic residues" evidence="2">
    <location>
        <begin position="289"/>
        <end position="334"/>
    </location>
</feature>
<proteinExistence type="predicted"/>